<name>A0A818TE46_9BILA</name>
<proteinExistence type="predicted"/>
<dbReference type="AlphaFoldDB" id="A0A818TE46"/>
<sequence length="101" mass="10963">MQSPICIVEEEARNLSSQDDDIHSHQSLNENYQAANNTKAIQTLSCGSHSSVLIPPFNTFDIASSTNNSHDHLLNSDKNSSFLTGSSCDASLNSLKSIHET</sequence>
<dbReference type="Proteomes" id="UP000663889">
    <property type="component" value="Unassembled WGS sequence"/>
</dbReference>
<reference evidence="2" key="1">
    <citation type="submission" date="2021-02" db="EMBL/GenBank/DDBJ databases">
        <authorList>
            <person name="Nowell W R."/>
        </authorList>
    </citation>
    <scope>NUCLEOTIDE SEQUENCE</scope>
</reference>
<dbReference type="EMBL" id="CAJOBE010000725">
    <property type="protein sequence ID" value="CAF3678739.1"/>
    <property type="molecule type" value="Genomic_DNA"/>
</dbReference>
<comment type="caution">
    <text evidence="2">The sequence shown here is derived from an EMBL/GenBank/DDBJ whole genome shotgun (WGS) entry which is preliminary data.</text>
</comment>
<accession>A0A818TE46</accession>
<dbReference type="EMBL" id="CAJNOU010000029">
    <property type="protein sequence ID" value="CAF0818563.1"/>
    <property type="molecule type" value="Genomic_DNA"/>
</dbReference>
<protein>
    <submittedName>
        <fullName evidence="2">Uncharacterized protein</fullName>
    </submittedName>
</protein>
<evidence type="ECO:0000313" key="2">
    <source>
        <dbReference type="EMBL" id="CAF3678739.1"/>
    </source>
</evidence>
<gene>
    <name evidence="2" type="ORF">FNK824_LOCUS7699</name>
    <name evidence="1" type="ORF">SEV965_LOCUS1501</name>
</gene>
<evidence type="ECO:0000313" key="3">
    <source>
        <dbReference type="Proteomes" id="UP000663874"/>
    </source>
</evidence>
<dbReference type="Proteomes" id="UP000663874">
    <property type="component" value="Unassembled WGS sequence"/>
</dbReference>
<evidence type="ECO:0000313" key="1">
    <source>
        <dbReference type="EMBL" id="CAF0818563.1"/>
    </source>
</evidence>
<organism evidence="2 3">
    <name type="scientific">Rotaria sordida</name>
    <dbReference type="NCBI Taxonomy" id="392033"/>
    <lineage>
        <taxon>Eukaryota</taxon>
        <taxon>Metazoa</taxon>
        <taxon>Spiralia</taxon>
        <taxon>Gnathifera</taxon>
        <taxon>Rotifera</taxon>
        <taxon>Eurotatoria</taxon>
        <taxon>Bdelloidea</taxon>
        <taxon>Philodinida</taxon>
        <taxon>Philodinidae</taxon>
        <taxon>Rotaria</taxon>
    </lineage>
</organism>